<dbReference type="Pfam" id="PF00249">
    <property type="entry name" value="Myb_DNA-binding"/>
    <property type="match status" value="2"/>
</dbReference>
<feature type="domain" description="HTH myb-type" evidence="9">
    <location>
        <begin position="63"/>
        <end position="117"/>
    </location>
</feature>
<dbReference type="InterPro" id="IPR017930">
    <property type="entry name" value="Myb_dom"/>
</dbReference>
<evidence type="ECO:0000313" key="10">
    <source>
        <dbReference type="EMBL" id="KAB5514412.1"/>
    </source>
</evidence>
<comment type="caution">
    <text evidence="10">The sequence shown here is derived from an EMBL/GenBank/DDBJ whole genome shotgun (WGS) entry which is preliminary data.</text>
</comment>
<name>A0A5N5J6F6_9ROSI</name>
<organism evidence="10 11">
    <name type="scientific">Salix brachista</name>
    <dbReference type="NCBI Taxonomy" id="2182728"/>
    <lineage>
        <taxon>Eukaryota</taxon>
        <taxon>Viridiplantae</taxon>
        <taxon>Streptophyta</taxon>
        <taxon>Embryophyta</taxon>
        <taxon>Tracheophyta</taxon>
        <taxon>Spermatophyta</taxon>
        <taxon>Magnoliopsida</taxon>
        <taxon>eudicotyledons</taxon>
        <taxon>Gunneridae</taxon>
        <taxon>Pentapetalae</taxon>
        <taxon>rosids</taxon>
        <taxon>fabids</taxon>
        <taxon>Malpighiales</taxon>
        <taxon>Salicaceae</taxon>
        <taxon>Saliceae</taxon>
        <taxon>Salix</taxon>
    </lineage>
</organism>
<dbReference type="FunFam" id="1.10.10.60:FF:000222">
    <property type="entry name" value="Transcription factor MYB36"/>
    <property type="match status" value="1"/>
</dbReference>
<keyword evidence="11" id="KW-1185">Reference proteome</keyword>
<evidence type="ECO:0000259" key="9">
    <source>
        <dbReference type="PROSITE" id="PS51294"/>
    </source>
</evidence>
<dbReference type="Proteomes" id="UP000326939">
    <property type="component" value="Chromosome 18"/>
</dbReference>
<comment type="subcellular location">
    <subcellularLocation>
        <location evidence="1">Nucleus</location>
    </subcellularLocation>
</comment>
<dbReference type="InterPro" id="IPR001005">
    <property type="entry name" value="SANT/Myb"/>
</dbReference>
<feature type="region of interest" description="Disordered" evidence="7">
    <location>
        <begin position="119"/>
        <end position="144"/>
    </location>
</feature>
<keyword evidence="4" id="KW-0238">DNA-binding</keyword>
<dbReference type="GO" id="GO:0005634">
    <property type="term" value="C:nucleus"/>
    <property type="evidence" value="ECO:0007669"/>
    <property type="project" value="UniProtKB-SubCell"/>
</dbReference>
<keyword evidence="6" id="KW-0539">Nucleus</keyword>
<dbReference type="PROSITE" id="PS51294">
    <property type="entry name" value="HTH_MYB"/>
    <property type="match status" value="2"/>
</dbReference>
<dbReference type="AlphaFoldDB" id="A0A5N5J6F6"/>
<dbReference type="CDD" id="cd00167">
    <property type="entry name" value="SANT"/>
    <property type="match status" value="2"/>
</dbReference>
<evidence type="ECO:0000256" key="7">
    <source>
        <dbReference type="SAM" id="MobiDB-lite"/>
    </source>
</evidence>
<keyword evidence="3" id="KW-0805">Transcription regulation</keyword>
<dbReference type="GO" id="GO:0003677">
    <property type="term" value="F:DNA binding"/>
    <property type="evidence" value="ECO:0007669"/>
    <property type="project" value="UniProtKB-KW"/>
</dbReference>
<dbReference type="SMART" id="SM00717">
    <property type="entry name" value="SANT"/>
    <property type="match status" value="2"/>
</dbReference>
<evidence type="ECO:0000313" key="11">
    <source>
        <dbReference type="Proteomes" id="UP000326939"/>
    </source>
</evidence>
<dbReference type="PANTHER" id="PTHR48000:SF46">
    <property type="entry name" value="TRANSCRIPTION FACTOR MYB36"/>
    <property type="match status" value="1"/>
</dbReference>
<evidence type="ECO:0000259" key="8">
    <source>
        <dbReference type="PROSITE" id="PS50090"/>
    </source>
</evidence>
<accession>A0A5N5J6F6</accession>
<feature type="domain" description="Myb-like" evidence="8">
    <location>
        <begin position="9"/>
        <end position="62"/>
    </location>
</feature>
<dbReference type="Gene3D" id="1.10.10.60">
    <property type="entry name" value="Homeodomain-like"/>
    <property type="match status" value="2"/>
</dbReference>
<evidence type="ECO:0000256" key="2">
    <source>
        <dbReference type="ARBA" id="ARBA00022737"/>
    </source>
</evidence>
<feature type="domain" description="Myb-like" evidence="8">
    <location>
        <begin position="63"/>
        <end position="113"/>
    </location>
</feature>
<gene>
    <name evidence="10" type="ORF">DKX38_028318</name>
</gene>
<evidence type="ECO:0000256" key="6">
    <source>
        <dbReference type="ARBA" id="ARBA00023242"/>
    </source>
</evidence>
<reference evidence="11" key="1">
    <citation type="journal article" date="2019" name="Gigascience">
        <title>De novo genome assembly of the endangered Acer yangbiense, a plant species with extremely small populations endemic to Yunnan Province, China.</title>
        <authorList>
            <person name="Yang J."/>
            <person name="Wariss H.M."/>
            <person name="Tao L."/>
            <person name="Zhang R."/>
            <person name="Yun Q."/>
            <person name="Hollingsworth P."/>
            <person name="Dao Z."/>
            <person name="Luo G."/>
            <person name="Guo H."/>
            <person name="Ma Y."/>
            <person name="Sun W."/>
        </authorList>
    </citation>
    <scope>NUCLEOTIDE SEQUENCE [LARGE SCALE GENOMIC DNA]</scope>
    <source>
        <strain evidence="11">cv. br00</strain>
    </source>
</reference>
<feature type="domain" description="HTH myb-type" evidence="9">
    <location>
        <begin position="9"/>
        <end position="62"/>
    </location>
</feature>
<proteinExistence type="predicted"/>
<keyword evidence="5" id="KW-0804">Transcription</keyword>
<dbReference type="FunFam" id="1.10.10.60:FF:000015">
    <property type="entry name" value="Transcription factor RAX3"/>
    <property type="match status" value="1"/>
</dbReference>
<sequence>MGRAPCCDKNNVKKGPWSPEEDDKLKAYIDQFGTGGNWIALPQKVGLKRCGKSCRLRWLNYLRPNIKHGGFSEEEDNIICSLYISIGSRWSIIAAQLPGRTDNDIKNYWNTRLKKKLLGRRKQSANNRLSSTNPDANGVEDSSSSQALSNSALERLQLHMQLQSLQNPISFYNNPALWPKLHPFQEKILLQSLSEISNPLMQYAFPGTQQGDAQKVDIYGQLVDSDTLQQGDHPKSSDSNVVSLENSLNVIASSDSPIPLSNGTNVMDLTSVPRAGMADQSDAAVQPVSNFQSELENFLNSKTSGFTAQGDQIGEFDCFKEMNGSRDNMNWWSNDFETKSASSNSWDSTSVLQSERVFQDYELAYNM</sequence>
<dbReference type="SUPFAM" id="SSF46689">
    <property type="entry name" value="Homeodomain-like"/>
    <property type="match status" value="1"/>
</dbReference>
<dbReference type="PANTHER" id="PTHR48000">
    <property type="entry name" value="OS09G0431300 PROTEIN"/>
    <property type="match status" value="1"/>
</dbReference>
<evidence type="ECO:0000256" key="1">
    <source>
        <dbReference type="ARBA" id="ARBA00004123"/>
    </source>
</evidence>
<evidence type="ECO:0000256" key="3">
    <source>
        <dbReference type="ARBA" id="ARBA00023015"/>
    </source>
</evidence>
<dbReference type="EMBL" id="VDCV01000018">
    <property type="protein sequence ID" value="KAB5514412.1"/>
    <property type="molecule type" value="Genomic_DNA"/>
</dbReference>
<dbReference type="InterPro" id="IPR009057">
    <property type="entry name" value="Homeodomain-like_sf"/>
</dbReference>
<dbReference type="PROSITE" id="PS50090">
    <property type="entry name" value="MYB_LIKE"/>
    <property type="match status" value="2"/>
</dbReference>
<evidence type="ECO:0000256" key="4">
    <source>
        <dbReference type="ARBA" id="ARBA00023125"/>
    </source>
</evidence>
<feature type="compositionally biased region" description="Polar residues" evidence="7">
    <location>
        <begin position="124"/>
        <end position="135"/>
    </location>
</feature>
<keyword evidence="2" id="KW-0677">Repeat</keyword>
<evidence type="ECO:0000256" key="5">
    <source>
        <dbReference type="ARBA" id="ARBA00023163"/>
    </source>
</evidence>
<protein>
    <submittedName>
        <fullName evidence="10">Uncharacterized protein</fullName>
    </submittedName>
</protein>